<keyword evidence="1" id="KW-0472">Membrane</keyword>
<dbReference type="Proteomes" id="UP001595932">
    <property type="component" value="Unassembled WGS sequence"/>
</dbReference>
<sequence>MQILLERLFTICLLLSILMGLIMVGSQLIGLLIGNGELAVQSSELLKQPTIILAAIFSGFAFILGYFPDYKAKSE</sequence>
<dbReference type="EMBL" id="JBHSGL010000005">
    <property type="protein sequence ID" value="MFC4713554.1"/>
    <property type="molecule type" value="Genomic_DNA"/>
</dbReference>
<reference evidence="3" key="1">
    <citation type="journal article" date="2019" name="Int. J. Syst. Evol. Microbiol.">
        <title>The Global Catalogue of Microorganisms (GCM) 10K type strain sequencing project: providing services to taxonomists for standard genome sequencing and annotation.</title>
        <authorList>
            <consortium name="The Broad Institute Genomics Platform"/>
            <consortium name="The Broad Institute Genome Sequencing Center for Infectious Disease"/>
            <person name="Wu L."/>
            <person name="Ma J."/>
        </authorList>
    </citation>
    <scope>NUCLEOTIDE SEQUENCE [LARGE SCALE GENOMIC DNA]</scope>
    <source>
        <strain evidence="3">CGMCC 1.12151</strain>
    </source>
</reference>
<proteinExistence type="predicted"/>
<keyword evidence="3" id="KW-1185">Reference proteome</keyword>
<evidence type="ECO:0000256" key="1">
    <source>
        <dbReference type="SAM" id="Phobius"/>
    </source>
</evidence>
<dbReference type="RefSeq" id="WP_377279260.1">
    <property type="nucleotide sequence ID" value="NZ_JBHSGL010000005.1"/>
</dbReference>
<protein>
    <submittedName>
        <fullName evidence="2">Uncharacterized protein</fullName>
    </submittedName>
</protein>
<keyword evidence="1" id="KW-1133">Transmembrane helix</keyword>
<name>A0ABV9ME42_9BACL</name>
<comment type="caution">
    <text evidence="2">The sequence shown here is derived from an EMBL/GenBank/DDBJ whole genome shotgun (WGS) entry which is preliminary data.</text>
</comment>
<feature type="transmembrane region" description="Helical" evidence="1">
    <location>
        <begin position="12"/>
        <end position="33"/>
    </location>
</feature>
<feature type="transmembrane region" description="Helical" evidence="1">
    <location>
        <begin position="45"/>
        <end position="67"/>
    </location>
</feature>
<evidence type="ECO:0000313" key="3">
    <source>
        <dbReference type="Proteomes" id="UP001595932"/>
    </source>
</evidence>
<keyword evidence="1" id="KW-0812">Transmembrane</keyword>
<organism evidence="2 3">
    <name type="scientific">Planococcus dechangensis</name>
    <dbReference type="NCBI Taxonomy" id="1176255"/>
    <lineage>
        <taxon>Bacteria</taxon>
        <taxon>Bacillati</taxon>
        <taxon>Bacillota</taxon>
        <taxon>Bacilli</taxon>
        <taxon>Bacillales</taxon>
        <taxon>Caryophanaceae</taxon>
        <taxon>Planococcus</taxon>
    </lineage>
</organism>
<accession>A0ABV9ME42</accession>
<gene>
    <name evidence="2" type="ORF">ACFO5U_11800</name>
</gene>
<evidence type="ECO:0000313" key="2">
    <source>
        <dbReference type="EMBL" id="MFC4713554.1"/>
    </source>
</evidence>